<gene>
    <name evidence="8" type="ORF">FVP77_14730</name>
</gene>
<dbReference type="Gene3D" id="2.40.110.10">
    <property type="entry name" value="Butyryl-CoA Dehydrogenase, subunit A, domain 2"/>
    <property type="match status" value="1"/>
</dbReference>
<evidence type="ECO:0000313" key="9">
    <source>
        <dbReference type="Proteomes" id="UP000321034"/>
    </source>
</evidence>
<organism evidence="8 9">
    <name type="scientific">Microbacterium hatanonis</name>
    <dbReference type="NCBI Taxonomy" id="404366"/>
    <lineage>
        <taxon>Bacteria</taxon>
        <taxon>Bacillati</taxon>
        <taxon>Actinomycetota</taxon>
        <taxon>Actinomycetes</taxon>
        <taxon>Micrococcales</taxon>
        <taxon>Microbacteriaceae</taxon>
        <taxon>Microbacterium</taxon>
    </lineage>
</organism>
<dbReference type="PROSITE" id="PS00073">
    <property type="entry name" value="ACYL_COA_DH_2"/>
    <property type="match status" value="1"/>
</dbReference>
<dbReference type="OrthoDB" id="9770681at2"/>
<dbReference type="PANTHER" id="PTHR43188:SF1">
    <property type="entry name" value="ACYL-COA DEHYDROGENASE"/>
    <property type="match status" value="1"/>
</dbReference>
<feature type="domain" description="Acyl-CoA oxidase/dehydrogenase middle" evidence="7">
    <location>
        <begin position="133"/>
        <end position="226"/>
    </location>
</feature>
<comment type="cofactor">
    <cofactor evidence="1 5">
        <name>FAD</name>
        <dbReference type="ChEBI" id="CHEBI:57692"/>
    </cofactor>
</comment>
<evidence type="ECO:0000256" key="2">
    <source>
        <dbReference type="ARBA" id="ARBA00009347"/>
    </source>
</evidence>
<dbReference type="AlphaFoldDB" id="A0A5C8HVJ1"/>
<evidence type="ECO:0000256" key="4">
    <source>
        <dbReference type="ARBA" id="ARBA00022827"/>
    </source>
</evidence>
<feature type="domain" description="Acyl-CoA dehydrogenase/oxidase C-terminal" evidence="6">
    <location>
        <begin position="246"/>
        <end position="385"/>
    </location>
</feature>
<keyword evidence="3 5" id="KW-0285">Flavoprotein</keyword>
<protein>
    <submittedName>
        <fullName evidence="8">Glutaryl-CoA dehydrogenase</fullName>
    </submittedName>
</protein>
<comment type="caution">
    <text evidence="8">The sequence shown here is derived from an EMBL/GenBank/DDBJ whole genome shotgun (WGS) entry which is preliminary data.</text>
</comment>
<dbReference type="RefSeq" id="WP_147895311.1">
    <property type="nucleotide sequence ID" value="NZ_BAAANR010000001.1"/>
</dbReference>
<name>A0A5C8HVJ1_9MICO</name>
<dbReference type="SUPFAM" id="SSF56645">
    <property type="entry name" value="Acyl-CoA dehydrogenase NM domain-like"/>
    <property type="match status" value="1"/>
</dbReference>
<dbReference type="GO" id="GO:0006635">
    <property type="term" value="P:fatty acid beta-oxidation"/>
    <property type="evidence" value="ECO:0007669"/>
    <property type="project" value="InterPro"/>
</dbReference>
<dbReference type="SUPFAM" id="SSF47203">
    <property type="entry name" value="Acyl-CoA dehydrogenase C-terminal domain-like"/>
    <property type="match status" value="1"/>
</dbReference>
<dbReference type="InterPro" id="IPR009100">
    <property type="entry name" value="AcylCoA_DH/oxidase_NM_dom_sf"/>
</dbReference>
<evidence type="ECO:0000259" key="7">
    <source>
        <dbReference type="Pfam" id="PF02770"/>
    </source>
</evidence>
<dbReference type="EMBL" id="VRSV01000002">
    <property type="protein sequence ID" value="TXK10113.1"/>
    <property type="molecule type" value="Genomic_DNA"/>
</dbReference>
<comment type="similarity">
    <text evidence="2 5">Belongs to the acyl-CoA dehydrogenase family.</text>
</comment>
<proteinExistence type="inferred from homology"/>
<reference evidence="8 9" key="1">
    <citation type="submission" date="2019-08" db="EMBL/GenBank/DDBJ databases">
        <authorList>
            <person name="Dong K."/>
        </authorList>
    </citation>
    <scope>NUCLEOTIDE SEQUENCE [LARGE SCALE GENOMIC DNA]</scope>
    <source>
        <strain evidence="8 9">JCM14558</strain>
    </source>
</reference>
<dbReference type="GO" id="GO:0003995">
    <property type="term" value="F:acyl-CoA dehydrogenase activity"/>
    <property type="evidence" value="ECO:0007669"/>
    <property type="project" value="InterPro"/>
</dbReference>
<dbReference type="Pfam" id="PF00441">
    <property type="entry name" value="Acyl-CoA_dh_1"/>
    <property type="match status" value="1"/>
</dbReference>
<dbReference type="InterPro" id="IPR036250">
    <property type="entry name" value="AcylCo_DH-like_C"/>
</dbReference>
<dbReference type="InterPro" id="IPR006091">
    <property type="entry name" value="Acyl-CoA_Oxase/DH_mid-dom"/>
</dbReference>
<dbReference type="InterPro" id="IPR046373">
    <property type="entry name" value="Acyl-CoA_Oxase/DH_mid-dom_sf"/>
</dbReference>
<evidence type="ECO:0000256" key="1">
    <source>
        <dbReference type="ARBA" id="ARBA00001974"/>
    </source>
</evidence>
<evidence type="ECO:0000256" key="5">
    <source>
        <dbReference type="RuleBase" id="RU362125"/>
    </source>
</evidence>
<keyword evidence="5" id="KW-0560">Oxidoreductase</keyword>
<dbReference type="InterPro" id="IPR009075">
    <property type="entry name" value="AcylCo_DH/oxidase_C"/>
</dbReference>
<sequence>MTALYPVSDLYGFADLLTEAETAKLRSLRELLETRLAPILPDFWERAASPVHLREPLRDLRLVDDPALLGPDGRTRELYNGFRAFEFSRTDISTGMLFHGQTAMFRELVRQGGSDEQVAAWDDAIVSFEMTGCFALTEPDHGSDVAGGLATTARREGDEWVLDGAKRWIGNAAYSEFVGVFARDVADGQVKVFLARTDDPGMTLTTIERKAALRLITNSDIALDGVRVPETHRLQRVSSFADVSALFRTLRPDIAWIAAGAQAGAYEAALRYTLSREQFGRPIAGFQLVQDKLVRMLGNVTASLGMAVRLAERRQAGVSRDEDSALAKVWLSDRLRETVAWAREVVGGNGIVIDNDVARFFTDAEAVYTYEGTREINTLIVGRAVTGLSAFTR</sequence>
<evidence type="ECO:0000259" key="6">
    <source>
        <dbReference type="Pfam" id="PF00441"/>
    </source>
</evidence>
<dbReference type="InterPro" id="IPR045008">
    <property type="entry name" value="ACX4-like"/>
</dbReference>
<dbReference type="PANTHER" id="PTHR43188">
    <property type="entry name" value="ACYL-COENZYME A OXIDASE"/>
    <property type="match status" value="1"/>
</dbReference>
<keyword evidence="4 5" id="KW-0274">FAD</keyword>
<keyword evidence="9" id="KW-1185">Reference proteome</keyword>
<dbReference type="Pfam" id="PF02770">
    <property type="entry name" value="Acyl-CoA_dh_M"/>
    <property type="match status" value="1"/>
</dbReference>
<evidence type="ECO:0000256" key="3">
    <source>
        <dbReference type="ARBA" id="ARBA00022630"/>
    </source>
</evidence>
<dbReference type="Gene3D" id="1.20.140.10">
    <property type="entry name" value="Butyryl-CoA Dehydrogenase, subunit A, domain 3"/>
    <property type="match status" value="1"/>
</dbReference>
<dbReference type="Proteomes" id="UP000321034">
    <property type="component" value="Unassembled WGS sequence"/>
</dbReference>
<evidence type="ECO:0000313" key="8">
    <source>
        <dbReference type="EMBL" id="TXK10113.1"/>
    </source>
</evidence>
<accession>A0A5C8HVJ1</accession>
<dbReference type="InterPro" id="IPR006089">
    <property type="entry name" value="Acyl-CoA_DH_CS"/>
</dbReference>